<protein>
    <submittedName>
        <fullName evidence="4">Alpha/beta hydrolase</fullName>
    </submittedName>
</protein>
<gene>
    <name evidence="4" type="ORF">INF35_04000</name>
</gene>
<dbReference type="InterPro" id="IPR049492">
    <property type="entry name" value="BD-FAE-like_dom"/>
</dbReference>
<dbReference type="RefSeq" id="WP_193500216.1">
    <property type="nucleotide sequence ID" value="NZ_JADCKC010000001.1"/>
</dbReference>
<dbReference type="GO" id="GO:0016787">
    <property type="term" value="F:hydrolase activity"/>
    <property type="evidence" value="ECO:0007669"/>
    <property type="project" value="UniProtKB-KW"/>
</dbReference>
<sequence length="267" mass="29265">MEIVHKTFPGGAKLIGYLRDVTESMPDYNRRPAVLVMPGGGYEHCSVREGDPVALQFLAAGYHAFVLTYSTGADAAHWQPMLDAARAVAYLHKNADALRIRPGQVAVCGFSAGGHLAGCTGLLWDAAPVREALGEDTPLGRPDAMILCYPVVTSGPYGHAGSFDRIAGSDPALREQFSLEKHVRPDTPPVFLWHAVADETVPVQNSLLLVEQLERQDIPYEMHLFGGGYHGMGLCSVEVNHPDAHIARWFTLCREWLDKTFDYRVLA</sequence>
<feature type="domain" description="BD-FAE-like" evidence="3">
    <location>
        <begin position="29"/>
        <end position="125"/>
    </location>
</feature>
<evidence type="ECO:0000259" key="3">
    <source>
        <dbReference type="Pfam" id="PF20434"/>
    </source>
</evidence>
<name>A0ABR9R1E6_9FIRM</name>
<comment type="caution">
    <text evidence="4">The sequence shown here is derived from an EMBL/GenBank/DDBJ whole genome shotgun (WGS) entry which is preliminary data.</text>
</comment>
<organism evidence="4 5">
    <name type="scientific">Gemmiger gallinarum</name>
    <dbReference type="NCBI Taxonomy" id="2779354"/>
    <lineage>
        <taxon>Bacteria</taxon>
        <taxon>Bacillati</taxon>
        <taxon>Bacillota</taxon>
        <taxon>Clostridia</taxon>
        <taxon>Eubacteriales</taxon>
        <taxon>Gemmiger</taxon>
    </lineage>
</organism>
<dbReference type="SUPFAM" id="SSF53474">
    <property type="entry name" value="alpha/beta-Hydrolases"/>
    <property type="match status" value="1"/>
</dbReference>
<feature type="domain" description="Peptidase S9 prolyl oligopeptidase catalytic" evidence="2">
    <location>
        <begin position="173"/>
        <end position="251"/>
    </location>
</feature>
<keyword evidence="1 4" id="KW-0378">Hydrolase</keyword>
<accession>A0ABR9R1E6</accession>
<dbReference type="PANTHER" id="PTHR48081">
    <property type="entry name" value="AB HYDROLASE SUPERFAMILY PROTEIN C4A8.06C"/>
    <property type="match status" value="1"/>
</dbReference>
<dbReference type="InterPro" id="IPR050300">
    <property type="entry name" value="GDXG_lipolytic_enzyme"/>
</dbReference>
<proteinExistence type="predicted"/>
<evidence type="ECO:0000313" key="4">
    <source>
        <dbReference type="EMBL" id="MBE5036946.1"/>
    </source>
</evidence>
<dbReference type="EMBL" id="JADCKC010000001">
    <property type="protein sequence ID" value="MBE5036946.1"/>
    <property type="molecule type" value="Genomic_DNA"/>
</dbReference>
<evidence type="ECO:0000259" key="2">
    <source>
        <dbReference type="Pfam" id="PF00326"/>
    </source>
</evidence>
<dbReference type="Gene3D" id="3.40.50.1820">
    <property type="entry name" value="alpha/beta hydrolase"/>
    <property type="match status" value="1"/>
</dbReference>
<dbReference type="InterPro" id="IPR029058">
    <property type="entry name" value="AB_hydrolase_fold"/>
</dbReference>
<dbReference type="Pfam" id="PF20434">
    <property type="entry name" value="BD-FAE"/>
    <property type="match status" value="1"/>
</dbReference>
<dbReference type="InterPro" id="IPR001375">
    <property type="entry name" value="Peptidase_S9_cat"/>
</dbReference>
<evidence type="ECO:0000256" key="1">
    <source>
        <dbReference type="ARBA" id="ARBA00022801"/>
    </source>
</evidence>
<dbReference type="Proteomes" id="UP000768567">
    <property type="component" value="Unassembled WGS sequence"/>
</dbReference>
<evidence type="ECO:0000313" key="5">
    <source>
        <dbReference type="Proteomes" id="UP000768567"/>
    </source>
</evidence>
<reference evidence="4 5" key="1">
    <citation type="submission" date="2020-10" db="EMBL/GenBank/DDBJ databases">
        <title>ChiBAC.</title>
        <authorList>
            <person name="Zenner C."/>
            <person name="Hitch T.C.A."/>
            <person name="Clavel T."/>
        </authorList>
    </citation>
    <scope>NUCLEOTIDE SEQUENCE [LARGE SCALE GENOMIC DNA]</scope>
    <source>
        <strain evidence="4 5">DSM 109015</strain>
    </source>
</reference>
<dbReference type="Pfam" id="PF00326">
    <property type="entry name" value="Peptidase_S9"/>
    <property type="match status" value="1"/>
</dbReference>
<keyword evidence="5" id="KW-1185">Reference proteome</keyword>
<dbReference type="PANTHER" id="PTHR48081:SF6">
    <property type="entry name" value="PEPTIDASE S9 PROLYL OLIGOPEPTIDASE CATALYTIC DOMAIN-CONTAINING PROTEIN"/>
    <property type="match status" value="1"/>
</dbReference>